<reference evidence="5 6" key="1">
    <citation type="submission" date="2015-01" db="EMBL/GenBank/DDBJ databases">
        <title>Genome Sequencing of Rickettsiales.</title>
        <authorList>
            <person name="Daugherty S.C."/>
            <person name="Su Q."/>
            <person name="Abolude K."/>
            <person name="Beier-Sexton M."/>
            <person name="Carlyon J.A."/>
            <person name="Carter R."/>
            <person name="Day N.P."/>
            <person name="Dumler S.J."/>
            <person name="Dyachenko V."/>
            <person name="Godinez A."/>
            <person name="Kurtti T.J."/>
            <person name="Lichay M."/>
            <person name="Mullins K.E."/>
            <person name="Ott S."/>
            <person name="Pappas-Brown V."/>
            <person name="Paris D.H."/>
            <person name="Patel P."/>
            <person name="Richards A.L."/>
            <person name="Sadzewicz L."/>
            <person name="Sears K."/>
            <person name="Seidman D."/>
            <person name="Sengamalay N."/>
            <person name="Stenos J."/>
            <person name="Tallon L.J."/>
            <person name="Vincent G."/>
            <person name="Fraser C.M."/>
            <person name="Munderloh U."/>
            <person name="Dunning-Hotopp J.C."/>
        </authorList>
    </citation>
    <scope>NUCLEOTIDE SEQUENCE [LARGE SCALE GENOMIC DNA]</scope>
    <source>
        <strain evidence="5 6">Pedreira</strain>
    </source>
</reference>
<evidence type="ECO:0000256" key="1">
    <source>
        <dbReference type="ARBA" id="ARBA00006625"/>
    </source>
</evidence>
<dbReference type="InterPro" id="IPR029132">
    <property type="entry name" value="CBAH/NAAA_C"/>
</dbReference>
<name>A0A0F3MSV0_RICFI</name>
<sequence length="377" mass="42241">MRIMSIFSFKKYKTIYLKFINIQVKLIYSLLISNIFISSIYGCTRAVYLGSENVVITGRTMDWREDIQSNLWVFPRGIERNGMAGSQSITWVSKYGSLVTSGYDIGTVDGINEKGLAANLLYLVESNYGKADDKQHTISVSIWTQYVLDNFASVAEAVEAFSQNLIRVMPLVLENGIPAQVHLSISDSTGDSAIFEYIDGNLVIHHGKQYQVMTNSPKFDHQLALNTYWEEINGLIFMPGTNKAADRFVRASFLINAIPKKIAPQYKNAVIEGKYINQAIASVMGIMRSVSVPLGITTSDQPNISSTLWRTITDHKNKIYYFDSSTSPNVFWISLANLDFKKGAPVKKLIISKGQVFSGEVSEHFVPEKPFKFSSTQ</sequence>
<organism evidence="5 6">
    <name type="scientific">Rickettsia felis str. Pedreira</name>
    <dbReference type="NCBI Taxonomy" id="1359196"/>
    <lineage>
        <taxon>Bacteria</taxon>
        <taxon>Pseudomonadati</taxon>
        <taxon>Pseudomonadota</taxon>
        <taxon>Alphaproteobacteria</taxon>
        <taxon>Rickettsiales</taxon>
        <taxon>Rickettsiaceae</taxon>
        <taxon>Rickettsieae</taxon>
        <taxon>Rickettsia</taxon>
        <taxon>spotted fever group</taxon>
    </lineage>
</organism>
<evidence type="ECO:0000256" key="3">
    <source>
        <dbReference type="SAM" id="Phobius"/>
    </source>
</evidence>
<keyword evidence="3" id="KW-0472">Membrane</keyword>
<comment type="similarity">
    <text evidence="1">Belongs to the peptidase C59 family.</text>
</comment>
<evidence type="ECO:0000313" key="5">
    <source>
        <dbReference type="EMBL" id="KJV58863.1"/>
    </source>
</evidence>
<dbReference type="PANTHER" id="PTHR35527">
    <property type="entry name" value="CHOLOYLGLYCINE HYDROLASE"/>
    <property type="match status" value="1"/>
</dbReference>
<dbReference type="Pfam" id="PF02275">
    <property type="entry name" value="CBAH"/>
    <property type="match status" value="1"/>
</dbReference>
<evidence type="ECO:0000259" key="4">
    <source>
        <dbReference type="Pfam" id="PF02275"/>
    </source>
</evidence>
<comment type="caution">
    <text evidence="5">The sequence shown here is derived from an EMBL/GenBank/DDBJ whole genome shotgun (WGS) entry which is preliminary data.</text>
</comment>
<gene>
    <name evidence="5" type="ORF">RFEPED_1257</name>
</gene>
<dbReference type="CDD" id="cd01902">
    <property type="entry name" value="Ntn_CGH"/>
    <property type="match status" value="1"/>
</dbReference>
<accession>A0A0F3MSV0</accession>
<evidence type="ECO:0000256" key="2">
    <source>
        <dbReference type="ARBA" id="ARBA00022801"/>
    </source>
</evidence>
<keyword evidence="3" id="KW-0812">Transmembrane</keyword>
<dbReference type="InterPro" id="IPR052193">
    <property type="entry name" value="Peptidase_C59"/>
</dbReference>
<protein>
    <submittedName>
        <fullName evidence="5">Choloylglycine hydrolase</fullName>
    </submittedName>
</protein>
<evidence type="ECO:0000313" key="6">
    <source>
        <dbReference type="Proteomes" id="UP000033475"/>
    </source>
</evidence>
<dbReference type="GO" id="GO:0016787">
    <property type="term" value="F:hydrolase activity"/>
    <property type="evidence" value="ECO:0007669"/>
    <property type="project" value="UniProtKB-KW"/>
</dbReference>
<dbReference type="PANTHER" id="PTHR35527:SF2">
    <property type="entry name" value="HYDROLASE"/>
    <property type="match status" value="1"/>
</dbReference>
<dbReference type="AlphaFoldDB" id="A0A0F3MSV0"/>
<feature type="transmembrane region" description="Helical" evidence="3">
    <location>
        <begin position="20"/>
        <end position="41"/>
    </location>
</feature>
<keyword evidence="3" id="KW-1133">Transmembrane helix</keyword>
<dbReference type="InterPro" id="IPR029055">
    <property type="entry name" value="Ntn_hydrolases_N"/>
</dbReference>
<feature type="domain" description="Choloylglycine hydrolase/NAAA C-terminal" evidence="4">
    <location>
        <begin position="43"/>
        <end position="339"/>
    </location>
</feature>
<keyword evidence="2 5" id="KW-0378">Hydrolase</keyword>
<dbReference type="PATRIC" id="fig|1359196.3.peg.1218"/>
<dbReference type="SUPFAM" id="SSF56235">
    <property type="entry name" value="N-terminal nucleophile aminohydrolases (Ntn hydrolases)"/>
    <property type="match status" value="1"/>
</dbReference>
<dbReference type="EMBL" id="LANQ01000001">
    <property type="protein sequence ID" value="KJV58863.1"/>
    <property type="molecule type" value="Genomic_DNA"/>
</dbReference>
<dbReference type="Gene3D" id="3.60.60.10">
    <property type="entry name" value="Penicillin V Acylase, Chain A"/>
    <property type="match status" value="1"/>
</dbReference>
<proteinExistence type="inferred from homology"/>
<dbReference type="Proteomes" id="UP000033475">
    <property type="component" value="Unassembled WGS sequence"/>
</dbReference>